<keyword evidence="1 7" id="KW-0479">Metal-binding</keyword>
<dbReference type="InterPro" id="IPR027417">
    <property type="entry name" value="P-loop_NTPase"/>
</dbReference>
<reference evidence="8" key="2">
    <citation type="submission" date="2020-01" db="EMBL/GenBank/DDBJ databases">
        <authorList>
            <person name="Korhonen P.K.K."/>
            <person name="Guangxu M.G."/>
            <person name="Wang T.W."/>
            <person name="Stroehlein A.J.S."/>
            <person name="Young N.D."/>
            <person name="Ang C.-S.A."/>
            <person name="Fernando D.W.F."/>
            <person name="Lu H.L."/>
            <person name="Taylor S.T."/>
            <person name="Ehtesham M.E.M."/>
            <person name="Najaraj S.H.N."/>
            <person name="Harsha G.H.G."/>
            <person name="Madugundu A.M."/>
            <person name="Renuse S.R."/>
            <person name="Holt D.H."/>
            <person name="Pandey A.P."/>
            <person name="Papenfuss A.P."/>
            <person name="Gasser R.B.G."/>
            <person name="Fischer K.F."/>
        </authorList>
    </citation>
    <scope>NUCLEOTIDE SEQUENCE</scope>
    <source>
        <strain evidence="8">SSS_KF_BRIS2020</strain>
    </source>
</reference>
<dbReference type="Gene3D" id="1.10.400.10">
    <property type="entry name" value="GI Alpha 1, domain 2-like"/>
    <property type="match status" value="1"/>
</dbReference>
<dbReference type="SUPFAM" id="SSF47895">
    <property type="entry name" value="Transducin (alpha subunit), insertion domain"/>
    <property type="match status" value="1"/>
</dbReference>
<evidence type="ECO:0000256" key="6">
    <source>
        <dbReference type="PIRSR" id="PIRSR601019-1"/>
    </source>
</evidence>
<keyword evidence="10" id="KW-1185">Reference proteome</keyword>
<dbReference type="Pfam" id="PF00503">
    <property type="entry name" value="G-alpha"/>
    <property type="match status" value="1"/>
</dbReference>
<dbReference type="OMA" id="CFERAYE"/>
<organism evidence="8">
    <name type="scientific">Sarcoptes scabiei</name>
    <name type="common">Itch mite</name>
    <name type="synonym">Acarus scabiei</name>
    <dbReference type="NCBI Taxonomy" id="52283"/>
    <lineage>
        <taxon>Eukaryota</taxon>
        <taxon>Metazoa</taxon>
        <taxon>Ecdysozoa</taxon>
        <taxon>Arthropoda</taxon>
        <taxon>Chelicerata</taxon>
        <taxon>Arachnida</taxon>
        <taxon>Acari</taxon>
        <taxon>Acariformes</taxon>
        <taxon>Sarcoptiformes</taxon>
        <taxon>Astigmata</taxon>
        <taxon>Psoroptidia</taxon>
        <taxon>Sarcoptoidea</taxon>
        <taxon>Sarcoptidae</taxon>
        <taxon>Sarcoptinae</taxon>
        <taxon>Sarcoptes</taxon>
    </lineage>
</organism>
<dbReference type="GO" id="GO:0005525">
    <property type="term" value="F:GTP binding"/>
    <property type="evidence" value="ECO:0007669"/>
    <property type="project" value="UniProtKB-KW"/>
</dbReference>
<sequence>MGNNCLSNCCRNPRKQNKFLKTIDNVLEKTLTTSSSLTVKQQNNTLTINDNNNNNSNNYEISNQYFVKKDDGVEDKIIKILILGTGESGKSTLVKQLKIIHQDGYTVDEMLEFRPIILDNLVSSMKYVVTGMRLLGINFEFQHNLKLAKELVLTSQYFDENHVLFPNLDFAVKTLWKDKGVNEAVLRGFEYELNDSAQYYFENMDRITEIKYVPTTTDIVKSRIRTIGVVETEFKVHKSIIRMFDVGGQRSERRKWIQYFDDVRTLLFVVAISEYDMTLIEDSTRNRLQESLLLFESICNNLLFRNTSTILFLNKYDLFREKILFTERQLRYFFDEYNGPDYDADRASMFIEQQFRQISHQANPDKFLITHYITATDTDNVRQVFDSIIDYILRDNLKQSTLL</sequence>
<dbReference type="OrthoDB" id="5817230at2759"/>
<evidence type="ECO:0000313" key="8">
    <source>
        <dbReference type="EMBL" id="KAF7488704.1"/>
    </source>
</evidence>
<dbReference type="GO" id="GO:0031683">
    <property type="term" value="F:G-protein beta/gamma-subunit complex binding"/>
    <property type="evidence" value="ECO:0007669"/>
    <property type="project" value="InterPro"/>
</dbReference>
<evidence type="ECO:0000256" key="7">
    <source>
        <dbReference type="PIRSR" id="PIRSR601019-2"/>
    </source>
</evidence>
<dbReference type="PANTHER" id="PTHR10218:SF231">
    <property type="entry name" value="GUANINE NUCLEOTIDE BINDING PROTEIN (G PROTEIN) ALPHA V1"/>
    <property type="match status" value="1"/>
</dbReference>
<dbReference type="AlphaFoldDB" id="A0A834R334"/>
<dbReference type="GO" id="GO:0046872">
    <property type="term" value="F:metal ion binding"/>
    <property type="evidence" value="ECO:0007669"/>
    <property type="project" value="UniProtKB-KW"/>
</dbReference>
<keyword evidence="2 6" id="KW-0547">Nucleotide-binding</keyword>
<feature type="binding site" evidence="6">
    <location>
        <begin position="314"/>
        <end position="317"/>
    </location>
    <ligand>
        <name>GTP</name>
        <dbReference type="ChEBI" id="CHEBI:37565"/>
    </ligand>
</feature>
<evidence type="ECO:0000256" key="3">
    <source>
        <dbReference type="ARBA" id="ARBA00022842"/>
    </source>
</evidence>
<reference evidence="10" key="1">
    <citation type="journal article" date="2020" name="PLoS Negl. Trop. Dis.">
        <title>High-quality nuclear genome for Sarcoptes scabiei-A critical resource for a neglected parasite.</title>
        <authorList>
            <person name="Korhonen P.K."/>
            <person name="Gasser R.B."/>
            <person name="Ma G."/>
            <person name="Wang T."/>
            <person name="Stroehlein A.J."/>
            <person name="Young N.D."/>
            <person name="Ang C.S."/>
            <person name="Fernando D.D."/>
            <person name="Lu H.C."/>
            <person name="Taylor S."/>
            <person name="Reynolds S.L."/>
            <person name="Mofiz E."/>
            <person name="Najaraj S.H."/>
            <person name="Gowda H."/>
            <person name="Madugundu A."/>
            <person name="Renuse S."/>
            <person name="Holt D."/>
            <person name="Pandey A."/>
            <person name="Papenfuss A.T."/>
            <person name="Fischer K."/>
        </authorList>
    </citation>
    <scope>NUCLEOTIDE SEQUENCE [LARGE SCALE GENOMIC DNA]</scope>
</reference>
<feature type="binding site" evidence="7">
    <location>
        <position position="91"/>
    </location>
    <ligand>
        <name>Mg(2+)</name>
        <dbReference type="ChEBI" id="CHEBI:18420"/>
    </ligand>
</feature>
<proteinExistence type="predicted"/>
<dbReference type="CDD" id="cd00066">
    <property type="entry name" value="G-alpha"/>
    <property type="match status" value="1"/>
</dbReference>
<feature type="binding site" evidence="6">
    <location>
        <begin position="87"/>
        <end position="92"/>
    </location>
    <ligand>
        <name>GTP</name>
        <dbReference type="ChEBI" id="CHEBI:37565"/>
    </ligand>
</feature>
<evidence type="ECO:0000313" key="9">
    <source>
        <dbReference type="EnsemblMetazoa" id="KAF7488704.1"/>
    </source>
</evidence>
<evidence type="ECO:0000256" key="2">
    <source>
        <dbReference type="ARBA" id="ARBA00022741"/>
    </source>
</evidence>
<dbReference type="GO" id="GO:0003924">
    <property type="term" value="F:GTPase activity"/>
    <property type="evidence" value="ECO:0007669"/>
    <property type="project" value="InterPro"/>
</dbReference>
<dbReference type="FunFam" id="1.10.400.10:FF:000007">
    <property type="entry name" value="Guanine nucleotide-binding protein subunit alpha"/>
    <property type="match status" value="1"/>
</dbReference>
<dbReference type="SUPFAM" id="SSF52540">
    <property type="entry name" value="P-loop containing nucleoside triphosphate hydrolases"/>
    <property type="match status" value="1"/>
</dbReference>
<keyword evidence="5" id="KW-0807">Transducer</keyword>
<accession>A0A834R334</accession>
<feature type="binding site" evidence="7">
    <location>
        <position position="226"/>
    </location>
    <ligand>
        <name>Mg(2+)</name>
        <dbReference type="ChEBI" id="CHEBI:18420"/>
    </ligand>
</feature>
<dbReference type="GO" id="GO:0005834">
    <property type="term" value="C:heterotrimeric G-protein complex"/>
    <property type="evidence" value="ECO:0007669"/>
    <property type="project" value="TreeGrafter"/>
</dbReference>
<feature type="binding site" evidence="6">
    <location>
        <position position="375"/>
    </location>
    <ligand>
        <name>GTP</name>
        <dbReference type="ChEBI" id="CHEBI:37565"/>
    </ligand>
</feature>
<protein>
    <submittedName>
        <fullName evidence="8">Guanine nucleotide-binding protein G(O) subunit alpha</fullName>
    </submittedName>
</protein>
<dbReference type="FunFam" id="3.40.50.300:FF:000720">
    <property type="entry name" value="Guanine nucleotide-binding protein G(k) subunit alpha"/>
    <property type="match status" value="1"/>
</dbReference>
<dbReference type="EnsemblMetazoa" id="SSS_2148s_mrna">
    <property type="protein sequence ID" value="KAF7488704.1"/>
    <property type="gene ID" value="SSS_2148"/>
</dbReference>
<feature type="binding site" evidence="6">
    <location>
        <begin position="195"/>
        <end position="196"/>
    </location>
    <ligand>
        <name>GTP</name>
        <dbReference type="ChEBI" id="CHEBI:37565"/>
    </ligand>
</feature>
<dbReference type="InterPro" id="IPR011025">
    <property type="entry name" value="GproteinA_insert"/>
</dbReference>
<name>A0A834R334_SARSC</name>
<dbReference type="Gene3D" id="3.40.50.300">
    <property type="entry name" value="P-loop containing nucleotide triphosphate hydrolases"/>
    <property type="match status" value="1"/>
</dbReference>
<reference evidence="9" key="3">
    <citation type="submission" date="2022-06" db="UniProtKB">
        <authorList>
            <consortium name="EnsemblMetazoa"/>
        </authorList>
    </citation>
    <scope>IDENTIFICATION</scope>
</reference>
<keyword evidence="4 6" id="KW-0342">GTP-binding</keyword>
<evidence type="ECO:0000256" key="4">
    <source>
        <dbReference type="ARBA" id="ARBA00023134"/>
    </source>
</evidence>
<feature type="binding site" evidence="6">
    <location>
        <begin position="245"/>
        <end position="249"/>
    </location>
    <ligand>
        <name>GTP</name>
        <dbReference type="ChEBI" id="CHEBI:37565"/>
    </ligand>
</feature>
<dbReference type="Proteomes" id="UP000070412">
    <property type="component" value="Unassembled WGS sequence"/>
</dbReference>
<dbReference type="InterPro" id="IPR001019">
    <property type="entry name" value="Gprotein_alpha_su"/>
</dbReference>
<dbReference type="PANTHER" id="PTHR10218">
    <property type="entry name" value="GTP-BINDING PROTEIN ALPHA SUBUNIT"/>
    <property type="match status" value="1"/>
</dbReference>
<dbReference type="GO" id="GO:0001664">
    <property type="term" value="F:G protein-coupled receptor binding"/>
    <property type="evidence" value="ECO:0007669"/>
    <property type="project" value="TreeGrafter"/>
</dbReference>
<dbReference type="PRINTS" id="PR00318">
    <property type="entry name" value="GPROTEINA"/>
</dbReference>
<evidence type="ECO:0000256" key="5">
    <source>
        <dbReference type="ARBA" id="ARBA00023224"/>
    </source>
</evidence>
<dbReference type="PROSITE" id="PS51882">
    <property type="entry name" value="G_ALPHA"/>
    <property type="match status" value="1"/>
</dbReference>
<dbReference type="SMART" id="SM00275">
    <property type="entry name" value="G_alpha"/>
    <property type="match status" value="1"/>
</dbReference>
<dbReference type="EMBL" id="WVUK01000065">
    <property type="protein sequence ID" value="KAF7488704.1"/>
    <property type="molecule type" value="Genomic_DNA"/>
</dbReference>
<keyword evidence="3 7" id="KW-0460">Magnesium</keyword>
<gene>
    <name evidence="8" type="ORF">SSS_2148</name>
</gene>
<evidence type="ECO:0000256" key="1">
    <source>
        <dbReference type="ARBA" id="ARBA00022723"/>
    </source>
</evidence>
<dbReference type="GO" id="GO:0007188">
    <property type="term" value="P:adenylate cyclase-modulating G protein-coupled receptor signaling pathway"/>
    <property type="evidence" value="ECO:0007669"/>
    <property type="project" value="TreeGrafter"/>
</dbReference>
<dbReference type="GO" id="GO:0005737">
    <property type="term" value="C:cytoplasm"/>
    <property type="evidence" value="ECO:0007669"/>
    <property type="project" value="TreeGrafter"/>
</dbReference>
<evidence type="ECO:0000313" key="10">
    <source>
        <dbReference type="Proteomes" id="UP000070412"/>
    </source>
</evidence>
<dbReference type="GO" id="GO:0032502">
    <property type="term" value="P:developmental process"/>
    <property type="evidence" value="ECO:0007669"/>
    <property type="project" value="UniProtKB-ARBA"/>
</dbReference>